<evidence type="ECO:0000313" key="2">
    <source>
        <dbReference type="Proteomes" id="UP000184423"/>
    </source>
</evidence>
<keyword evidence="2" id="KW-1185">Reference proteome</keyword>
<accession>A0A1M4VUE9</accession>
<dbReference type="AlphaFoldDB" id="A0A1M4VUE9"/>
<organism evidence="1 2">
    <name type="scientific">Caloramator proteoclasticus DSM 10124</name>
    <dbReference type="NCBI Taxonomy" id="1121262"/>
    <lineage>
        <taxon>Bacteria</taxon>
        <taxon>Bacillati</taxon>
        <taxon>Bacillota</taxon>
        <taxon>Clostridia</taxon>
        <taxon>Eubacteriales</taxon>
        <taxon>Clostridiaceae</taxon>
        <taxon>Caloramator</taxon>
    </lineage>
</organism>
<gene>
    <name evidence="1" type="ORF">SAMN02746091_00995</name>
</gene>
<evidence type="ECO:0000313" key="1">
    <source>
        <dbReference type="EMBL" id="SHE72626.1"/>
    </source>
</evidence>
<protein>
    <recommendedName>
        <fullName evidence="3">Zinc-or iron-chelating domain-containing protein</fullName>
    </recommendedName>
</protein>
<reference evidence="2" key="1">
    <citation type="submission" date="2016-11" db="EMBL/GenBank/DDBJ databases">
        <authorList>
            <person name="Varghese N."/>
            <person name="Submissions S."/>
        </authorList>
    </citation>
    <scope>NUCLEOTIDE SEQUENCE [LARGE SCALE GENOMIC DNA]</scope>
    <source>
        <strain evidence="2">DSM 10124</strain>
    </source>
</reference>
<dbReference type="EMBL" id="FQVG01000013">
    <property type="protein sequence ID" value="SHE72626.1"/>
    <property type="molecule type" value="Genomic_DNA"/>
</dbReference>
<dbReference type="Proteomes" id="UP000184423">
    <property type="component" value="Unassembled WGS sequence"/>
</dbReference>
<name>A0A1M4VUE9_9CLOT</name>
<proteinExistence type="predicted"/>
<sequence>MFKCSKCGKCCINLNLNPIYKDLDRGDGICKYFDMEKRLCTIYNKRPIKCNVDLYYELYLKDKMDREEYYRLNYLVCRKLKEV</sequence>
<evidence type="ECO:0008006" key="3">
    <source>
        <dbReference type="Google" id="ProtNLM"/>
    </source>
</evidence>
<dbReference type="RefSeq" id="WP_073248147.1">
    <property type="nucleotide sequence ID" value="NZ_FQVG01000013.1"/>
</dbReference>